<dbReference type="InterPro" id="IPR020846">
    <property type="entry name" value="MFS_dom"/>
</dbReference>
<evidence type="ECO:0000256" key="4">
    <source>
        <dbReference type="ARBA" id="ARBA00023136"/>
    </source>
</evidence>
<reference evidence="8" key="1">
    <citation type="journal article" date="2015" name="BMC Genomics">
        <title>Draft genome of a commonly misdiagnosed multidrug resistant pathogen Candida auris.</title>
        <authorList>
            <person name="Chatterjee S."/>
            <person name="Alampalli S.V."/>
            <person name="Nageshan R.K."/>
            <person name="Chettiar S.T."/>
            <person name="Joshi S."/>
            <person name="Tatu U.S."/>
        </authorList>
    </citation>
    <scope>NUCLEOTIDE SEQUENCE [LARGE SCALE GENOMIC DNA]</scope>
    <source>
        <strain evidence="8">6684</strain>
    </source>
</reference>
<feature type="transmembrane region" description="Helical" evidence="5">
    <location>
        <begin position="327"/>
        <end position="348"/>
    </location>
</feature>
<dbReference type="AlphaFoldDB" id="A0A0L0NNT5"/>
<feature type="transmembrane region" description="Helical" evidence="5">
    <location>
        <begin position="92"/>
        <end position="112"/>
    </location>
</feature>
<dbReference type="VEuPathDB" id="FungiDB:QG37_07913"/>
<evidence type="ECO:0000256" key="1">
    <source>
        <dbReference type="ARBA" id="ARBA00004141"/>
    </source>
</evidence>
<dbReference type="Pfam" id="PF07690">
    <property type="entry name" value="MFS_1"/>
    <property type="match status" value="1"/>
</dbReference>
<dbReference type="VEuPathDB" id="FungiDB:CJJ09_003572"/>
<evidence type="ECO:0000313" key="7">
    <source>
        <dbReference type="EMBL" id="KND95811.1"/>
    </source>
</evidence>
<evidence type="ECO:0000256" key="3">
    <source>
        <dbReference type="ARBA" id="ARBA00022989"/>
    </source>
</evidence>
<feature type="transmembrane region" description="Helical" evidence="5">
    <location>
        <begin position="118"/>
        <end position="141"/>
    </location>
</feature>
<gene>
    <name evidence="7" type="ORF">QG37_07913</name>
</gene>
<sequence>MFDLGSRPPILKSRLQELALNATICLAQFLSQGSVAMSLSTMNAILKSFSELRGEEVPQSQLVWFMGAFALTLGTFILISGRLGDLFGLKKIFVLGWFWATFWCLITGISYYSHLSDFFIVCRAFQGIGFALIIPCGMGILGSVYPNGKRKNLAFGCVGAAAPVGATIGCLMAGVVAQTWWWPWAFWLLSITCFILGCLALYAIPTGFEHKQSTFKEAYDKFDLVGALLGVAGLILFSFVWNQGPLDGWLSAYIIVLLVVSVLIIVSFFLYELHKAKFPLLPRGIFTFRVGLILSCMSLGWGLFGVWQYYYWSLMLNLRGYTPIKTALTYIPLLIIGMLAALIVGFFINKKRAPYIIAFAMVGFLCGDIFLSILPVDQSFWRLSFGQMFLLTWGMDFSFPAASLILSDFLPTQHQGMAGSLVNTVVNYSVSLFLAIASTVETEVYKETNDTLQSYRAAAYFGVGIAGLAVVISVIFIFTEHGKDDLPEYQSDVEKVSTSNESSL</sequence>
<feature type="transmembrane region" description="Helical" evidence="5">
    <location>
        <begin position="153"/>
        <end position="178"/>
    </location>
</feature>
<organism evidence="7 8">
    <name type="scientific">Candidozyma auris</name>
    <name type="common">Yeast</name>
    <name type="synonym">Candida auris</name>
    <dbReference type="NCBI Taxonomy" id="498019"/>
    <lineage>
        <taxon>Eukaryota</taxon>
        <taxon>Fungi</taxon>
        <taxon>Dikarya</taxon>
        <taxon>Ascomycota</taxon>
        <taxon>Saccharomycotina</taxon>
        <taxon>Pichiomycetes</taxon>
        <taxon>Metschnikowiaceae</taxon>
        <taxon>Candidozyma</taxon>
    </lineage>
</organism>
<dbReference type="PANTHER" id="PTHR42718:SF14">
    <property type="entry name" value="AMINOTRIAZOLE RESISTANCE PROTEIN"/>
    <property type="match status" value="1"/>
</dbReference>
<dbReference type="VEuPathDB" id="FungiDB:CJI96_0001323"/>
<feature type="transmembrane region" description="Helical" evidence="5">
    <location>
        <begin position="457"/>
        <end position="478"/>
    </location>
</feature>
<dbReference type="Proteomes" id="UP000037122">
    <property type="component" value="Unassembled WGS sequence"/>
</dbReference>
<feature type="transmembrane region" description="Helical" evidence="5">
    <location>
        <begin position="285"/>
        <end position="307"/>
    </location>
</feature>
<feature type="transmembrane region" description="Helical" evidence="5">
    <location>
        <begin position="224"/>
        <end position="244"/>
    </location>
</feature>
<dbReference type="VEuPathDB" id="FungiDB:CJJ07_005356"/>
<dbReference type="PROSITE" id="PS50850">
    <property type="entry name" value="MFS"/>
    <property type="match status" value="1"/>
</dbReference>
<dbReference type="VEuPathDB" id="FungiDB:CJI97_001285"/>
<feature type="transmembrane region" description="Helical" evidence="5">
    <location>
        <begin position="184"/>
        <end position="204"/>
    </location>
</feature>
<dbReference type="SUPFAM" id="SSF103473">
    <property type="entry name" value="MFS general substrate transporter"/>
    <property type="match status" value="2"/>
</dbReference>
<dbReference type="GO" id="GO:0022857">
    <property type="term" value="F:transmembrane transporter activity"/>
    <property type="evidence" value="ECO:0007669"/>
    <property type="project" value="InterPro"/>
</dbReference>
<name>A0A0L0NNT5_CANAR</name>
<dbReference type="GO" id="GO:0016020">
    <property type="term" value="C:membrane"/>
    <property type="evidence" value="ECO:0007669"/>
    <property type="project" value="UniProtKB-SubCell"/>
</dbReference>
<comment type="subcellular location">
    <subcellularLocation>
        <location evidence="1">Membrane</location>
        <topology evidence="1">Multi-pass membrane protein</topology>
    </subcellularLocation>
</comment>
<comment type="caution">
    <text evidence="7">The sequence shown here is derived from an EMBL/GenBank/DDBJ whole genome shotgun (WGS) entry which is preliminary data.</text>
</comment>
<evidence type="ECO:0000259" key="6">
    <source>
        <dbReference type="PROSITE" id="PS50850"/>
    </source>
</evidence>
<dbReference type="EMBL" id="LGST01000065">
    <property type="protein sequence ID" value="KND95811.1"/>
    <property type="molecule type" value="Genomic_DNA"/>
</dbReference>
<dbReference type="InterPro" id="IPR036259">
    <property type="entry name" value="MFS_trans_sf"/>
</dbReference>
<accession>A0A0L0NNT5</accession>
<proteinExistence type="predicted"/>
<keyword evidence="3 5" id="KW-1133">Transmembrane helix</keyword>
<dbReference type="InterPro" id="IPR011701">
    <property type="entry name" value="MFS"/>
</dbReference>
<dbReference type="Gene3D" id="1.20.1250.20">
    <property type="entry name" value="MFS general substrate transporter like domains"/>
    <property type="match status" value="2"/>
</dbReference>
<dbReference type="CDD" id="cd17476">
    <property type="entry name" value="MFS_Amf1_MDR_like"/>
    <property type="match status" value="1"/>
</dbReference>
<evidence type="ECO:0000313" key="8">
    <source>
        <dbReference type="Proteomes" id="UP000037122"/>
    </source>
</evidence>
<keyword evidence="4 5" id="KW-0472">Membrane</keyword>
<feature type="transmembrane region" description="Helical" evidence="5">
    <location>
        <begin position="355"/>
        <end position="376"/>
    </location>
</feature>
<feature type="transmembrane region" description="Helical" evidence="5">
    <location>
        <begin position="418"/>
        <end position="437"/>
    </location>
</feature>
<feature type="domain" description="Major facilitator superfamily (MFS) profile" evidence="6">
    <location>
        <begin position="20"/>
        <end position="482"/>
    </location>
</feature>
<feature type="transmembrane region" description="Helical" evidence="5">
    <location>
        <begin position="62"/>
        <end position="80"/>
    </location>
</feature>
<evidence type="ECO:0000256" key="5">
    <source>
        <dbReference type="SAM" id="Phobius"/>
    </source>
</evidence>
<protein>
    <recommendedName>
        <fullName evidence="6">Major facilitator superfamily (MFS) profile domain-containing protein</fullName>
    </recommendedName>
</protein>
<dbReference type="VEuPathDB" id="FungiDB:B9J08_001319"/>
<feature type="transmembrane region" description="Helical" evidence="5">
    <location>
        <begin position="250"/>
        <end position="273"/>
    </location>
</feature>
<keyword evidence="2 5" id="KW-0812">Transmembrane</keyword>
<dbReference type="PANTHER" id="PTHR42718">
    <property type="entry name" value="MAJOR FACILITATOR SUPERFAMILY MULTIDRUG TRANSPORTER MFSC"/>
    <property type="match status" value="1"/>
</dbReference>
<evidence type="ECO:0000256" key="2">
    <source>
        <dbReference type="ARBA" id="ARBA00022692"/>
    </source>
</evidence>